<evidence type="ECO:0000313" key="10">
    <source>
        <dbReference type="Proteomes" id="UP001589867"/>
    </source>
</evidence>
<dbReference type="InterPro" id="IPR023753">
    <property type="entry name" value="FAD/NAD-binding_dom"/>
</dbReference>
<dbReference type="Gene3D" id="3.50.50.60">
    <property type="entry name" value="FAD/NAD(P)-binding domain"/>
    <property type="match status" value="2"/>
</dbReference>
<gene>
    <name evidence="9" type="ORF">ACFFIA_06540</name>
</gene>
<dbReference type="InterPro" id="IPR036188">
    <property type="entry name" value="FAD/NAD-bd_sf"/>
</dbReference>
<comment type="similarity">
    <text evidence="2">Belongs to the FAD-binding monooxygenase family.</text>
</comment>
<keyword evidence="6 9" id="KW-0560">Oxidoreductase</keyword>
<dbReference type="SUPFAM" id="SSF51905">
    <property type="entry name" value="FAD/NAD(P)-binding domain"/>
    <property type="match status" value="2"/>
</dbReference>
<evidence type="ECO:0000256" key="1">
    <source>
        <dbReference type="ARBA" id="ARBA00001974"/>
    </source>
</evidence>
<evidence type="ECO:0000256" key="6">
    <source>
        <dbReference type="ARBA" id="ARBA00023002"/>
    </source>
</evidence>
<evidence type="ECO:0000313" key="9">
    <source>
        <dbReference type="EMBL" id="MFC0527314.1"/>
    </source>
</evidence>
<reference evidence="9 10" key="1">
    <citation type="submission" date="2024-09" db="EMBL/GenBank/DDBJ databases">
        <authorList>
            <person name="Sun Q."/>
            <person name="Mori K."/>
        </authorList>
    </citation>
    <scope>NUCLEOTIDE SEQUENCE [LARGE SCALE GENOMIC DNA]</scope>
    <source>
        <strain evidence="9 10">TBRC 3947</strain>
    </source>
</reference>
<keyword evidence="7 9" id="KW-0503">Monooxygenase</keyword>
<comment type="cofactor">
    <cofactor evidence="1">
        <name>FAD</name>
        <dbReference type="ChEBI" id="CHEBI:57692"/>
    </cofactor>
</comment>
<organism evidence="9 10">
    <name type="scientific">Phytohabitans kaempferiae</name>
    <dbReference type="NCBI Taxonomy" id="1620943"/>
    <lineage>
        <taxon>Bacteria</taxon>
        <taxon>Bacillati</taxon>
        <taxon>Actinomycetota</taxon>
        <taxon>Actinomycetes</taxon>
        <taxon>Micromonosporales</taxon>
        <taxon>Micromonosporaceae</taxon>
    </lineage>
</organism>
<dbReference type="GO" id="GO:0004497">
    <property type="term" value="F:monooxygenase activity"/>
    <property type="evidence" value="ECO:0007669"/>
    <property type="project" value="UniProtKB-KW"/>
</dbReference>
<dbReference type="Proteomes" id="UP001589867">
    <property type="component" value="Unassembled WGS sequence"/>
</dbReference>
<dbReference type="EMBL" id="JBHLUH010000007">
    <property type="protein sequence ID" value="MFC0527314.1"/>
    <property type="molecule type" value="Genomic_DNA"/>
</dbReference>
<dbReference type="Pfam" id="PF07992">
    <property type="entry name" value="Pyr_redox_2"/>
    <property type="match status" value="1"/>
</dbReference>
<accession>A0ABV6LYA9</accession>
<dbReference type="RefSeq" id="WP_377246968.1">
    <property type="nucleotide sequence ID" value="NZ_JBHLUH010000007.1"/>
</dbReference>
<keyword evidence="10" id="KW-1185">Reference proteome</keyword>
<dbReference type="PANTHER" id="PTHR43098">
    <property type="entry name" value="L-ORNITHINE N(5)-MONOOXYGENASE-RELATED"/>
    <property type="match status" value="1"/>
</dbReference>
<evidence type="ECO:0000256" key="4">
    <source>
        <dbReference type="ARBA" id="ARBA00022827"/>
    </source>
</evidence>
<protein>
    <submittedName>
        <fullName evidence="9">Flavin-containing monooxygenase</fullName>
        <ecNumber evidence="9">1.14.13.-</ecNumber>
    </submittedName>
</protein>
<keyword evidence="5" id="KW-0521">NADP</keyword>
<feature type="domain" description="FAD/NAD(P)-binding" evidence="8">
    <location>
        <begin position="2"/>
        <end position="202"/>
    </location>
</feature>
<dbReference type="PRINTS" id="PR00411">
    <property type="entry name" value="PNDRDTASEI"/>
</dbReference>
<evidence type="ECO:0000256" key="3">
    <source>
        <dbReference type="ARBA" id="ARBA00022630"/>
    </source>
</evidence>
<keyword evidence="4" id="KW-0274">FAD</keyword>
<evidence type="ECO:0000259" key="8">
    <source>
        <dbReference type="Pfam" id="PF07992"/>
    </source>
</evidence>
<proteinExistence type="inferred from homology"/>
<dbReference type="InterPro" id="IPR050775">
    <property type="entry name" value="FAD-binding_Monooxygenases"/>
</dbReference>
<comment type="caution">
    <text evidence="9">The sequence shown here is derived from an EMBL/GenBank/DDBJ whole genome shotgun (WGS) entry which is preliminary data.</text>
</comment>
<sequence>MYDVIVVGAGIGGIYAVHRFAQQGLSVAGVEGAPGVGGVWYHNRYPGARVDLEGIYYSYFDPELYRRWTWKERYPSQPELLAYLNFAADTWDVKRHFRFNTWVTGATFDPATDRYVVTTDTGLTLECRFLVMATGPLSAARQPDFPGLDEYRGETLLTAHWPDHPVDVAGKRVGVIGTSATGVQVIPVLAPQASHLYVFQRTANYSVPAHNGPMDPQRHEEHVARIDELTHQCLHHPGGTDLPLADGPAASFSPAERTALLERRWAYGGHAMGTVFTDQGTDVATNELVAEFVRQKIRTVVARPDVADKLIPTAYPIGTRRLCVDTNYYQTFNRDNVTLVDIREDPIECFTATGVRTRAAHYDLDLVVFATGFKPFTGSLFKANIRAADGTGLSDLWARGPVTYLGLQVRGLPNLFIVNGPGSPSVLANFFPTTMQQSAFIGDLIAHMAAHNHTRVEPTEQAQREWTAHVAEMAAPMLRYKTPNYMVHVNDDGSRAFIPYPGGFDRHARKCAEVEANGYEGFAFS</sequence>
<evidence type="ECO:0000256" key="7">
    <source>
        <dbReference type="ARBA" id="ARBA00023033"/>
    </source>
</evidence>
<dbReference type="PANTHER" id="PTHR43098:SF3">
    <property type="entry name" value="L-ORNITHINE N(5)-MONOOXYGENASE-RELATED"/>
    <property type="match status" value="1"/>
</dbReference>
<dbReference type="EC" id="1.14.13.-" evidence="9"/>
<evidence type="ECO:0000256" key="2">
    <source>
        <dbReference type="ARBA" id="ARBA00010139"/>
    </source>
</evidence>
<evidence type="ECO:0000256" key="5">
    <source>
        <dbReference type="ARBA" id="ARBA00022857"/>
    </source>
</evidence>
<name>A0ABV6LYA9_9ACTN</name>
<keyword evidence="3" id="KW-0285">Flavoprotein</keyword>